<protein>
    <submittedName>
        <fullName evidence="1">Uncharacterized protein</fullName>
    </submittedName>
</protein>
<name>A0A8S5L3Z4_9VIRU</name>
<dbReference type="Proteomes" id="UP000680115">
    <property type="component" value="Segment"/>
</dbReference>
<proteinExistence type="predicted"/>
<accession>A0A8S5L3Z4</accession>
<dbReference type="KEGG" id="vg:80397905"/>
<keyword evidence="2" id="KW-1185">Reference proteome</keyword>
<dbReference type="GeneID" id="80397905"/>
<reference evidence="1" key="1">
    <citation type="submission" date="2020-09" db="EMBL/GenBank/DDBJ databases">
        <title>Leviviricetes taxonomy.</title>
        <authorList>
            <person name="Stockdale S.R."/>
            <person name="Callanan J."/>
            <person name="Adriaenssens E.M."/>
            <person name="Kuhn J.H."/>
            <person name="Rumnieks J."/>
            <person name="Shkoporov A."/>
            <person name="Draper L.A."/>
            <person name="Ross P."/>
            <person name="Hill C."/>
        </authorList>
    </citation>
    <scope>NUCLEOTIDE SEQUENCE</scope>
</reference>
<dbReference type="EMBL" id="BK013949">
    <property type="protein sequence ID" value="DAD51898.1"/>
    <property type="molecule type" value="Genomic_RNA"/>
</dbReference>
<evidence type="ECO:0000313" key="2">
    <source>
        <dbReference type="Proteomes" id="UP000680115"/>
    </source>
</evidence>
<organism evidence="1 2">
    <name type="scientific">ssRNA phage Gephyllon.1_2</name>
    <dbReference type="NCBI Taxonomy" id="2786119"/>
    <lineage>
        <taxon>Viruses</taxon>
        <taxon>Riboviria</taxon>
        <taxon>Orthornavirae</taxon>
        <taxon>Lenarviricota</taxon>
        <taxon>Leviviricetes</taxon>
        <taxon>Norzivirales</taxon>
        <taxon>Atkinsviridae</taxon>
        <taxon>Yeshinuvirus</taxon>
        <taxon>Yeshinuvirus humicola</taxon>
    </lineage>
</organism>
<evidence type="ECO:0000313" key="1">
    <source>
        <dbReference type="EMBL" id="DAD51898.1"/>
    </source>
</evidence>
<gene>
    <name evidence="1" type="primary">Gephyllon.1_2_1</name>
</gene>
<dbReference type="RefSeq" id="YP_010769007.1">
    <property type="nucleotide sequence ID" value="NC_073852.1"/>
</dbReference>
<sequence length="43" mass="4663">LSGPSLMPLYSGIGTLCLYRHLGKGALLLDGLLCLSTRYIRLL</sequence>
<feature type="non-terminal residue" evidence="1">
    <location>
        <position position="1"/>
    </location>
</feature>